<dbReference type="InterPro" id="IPR036063">
    <property type="entry name" value="Smr_dom_sf"/>
</dbReference>
<evidence type="ECO:0000313" key="2">
    <source>
        <dbReference type="EMBL" id="UOD51374.1"/>
    </source>
</evidence>
<evidence type="ECO:0000313" key="3">
    <source>
        <dbReference type="Proteomes" id="UP000831607"/>
    </source>
</evidence>
<dbReference type="Gene3D" id="3.30.1370.110">
    <property type="match status" value="1"/>
</dbReference>
<feature type="domain" description="Smr" evidence="1">
    <location>
        <begin position="105"/>
        <end position="186"/>
    </location>
</feature>
<reference evidence="2 3" key="1">
    <citation type="submission" date="2020-11" db="EMBL/GenBank/DDBJ databases">
        <title>Algicoccus daihaiensis sp.nov., isolated from Daihai Lake in Inner Mongolia.</title>
        <authorList>
            <person name="Kai J."/>
        </authorList>
    </citation>
    <scope>NUCLEOTIDE SEQUENCE [LARGE SCALE GENOMIC DNA]</scope>
    <source>
        <strain evidence="3">f23</strain>
    </source>
</reference>
<dbReference type="Pfam" id="PF01713">
    <property type="entry name" value="Smr"/>
    <property type="match status" value="1"/>
</dbReference>
<dbReference type="Proteomes" id="UP000831607">
    <property type="component" value="Chromosome"/>
</dbReference>
<proteinExistence type="predicted"/>
<dbReference type="InterPro" id="IPR002625">
    <property type="entry name" value="Smr_dom"/>
</dbReference>
<sequence length="196" mass="21389">MSRPDKPAALSEAQAKLLAQAYRQVIPLKGHTRVTHQPASSTTRVSQQVLARRLRATTGSSTNAKLSDGDPYSLEEAPETFRVSGVSGEALRRLRREASKIRESLDLHGLSRDQARVAMHHFVQTAAGRGITRVRIVHGQGYGSEGGTSVLRYLARHWLTQMPEVLGFVTPPPADGGKGAVLALLRSSHARHESFR</sequence>
<gene>
    <name evidence="2" type="ORF">DHf2319_05960</name>
</gene>
<dbReference type="PANTHER" id="PTHR35562">
    <property type="entry name" value="DNA ENDONUCLEASE SMRA-RELATED"/>
    <property type="match status" value="1"/>
</dbReference>
<dbReference type="SUPFAM" id="SSF160443">
    <property type="entry name" value="SMR domain-like"/>
    <property type="match status" value="1"/>
</dbReference>
<dbReference type="SMART" id="SM00463">
    <property type="entry name" value="SMR"/>
    <property type="match status" value="1"/>
</dbReference>
<dbReference type="PANTHER" id="PTHR35562:SF2">
    <property type="entry name" value="DNA ENDONUCLEASE SMRA-RELATED"/>
    <property type="match status" value="1"/>
</dbReference>
<keyword evidence="3" id="KW-1185">Reference proteome</keyword>
<evidence type="ECO:0000259" key="1">
    <source>
        <dbReference type="PROSITE" id="PS50828"/>
    </source>
</evidence>
<dbReference type="RefSeq" id="WP_243479837.1">
    <property type="nucleotide sequence ID" value="NZ_CP063982.1"/>
</dbReference>
<organism evidence="2 3">
    <name type="scientific">Orrella daihaiensis</name>
    <dbReference type="NCBI Taxonomy" id="2782176"/>
    <lineage>
        <taxon>Bacteria</taxon>
        <taxon>Pseudomonadati</taxon>
        <taxon>Pseudomonadota</taxon>
        <taxon>Betaproteobacteria</taxon>
        <taxon>Burkholderiales</taxon>
        <taxon>Alcaligenaceae</taxon>
        <taxon>Orrella</taxon>
    </lineage>
</organism>
<dbReference type="PROSITE" id="PS50828">
    <property type="entry name" value="SMR"/>
    <property type="match status" value="1"/>
</dbReference>
<accession>A0ABY4AM34</accession>
<protein>
    <submittedName>
        <fullName evidence="2">Smr/MutS family protein</fullName>
    </submittedName>
</protein>
<name>A0ABY4AM34_9BURK</name>
<dbReference type="EMBL" id="CP063982">
    <property type="protein sequence ID" value="UOD51374.1"/>
    <property type="molecule type" value="Genomic_DNA"/>
</dbReference>